<name>A0A3G2JZU9_9ACAR</name>
<dbReference type="AlphaFoldDB" id="A0A3G2JZU9"/>
<dbReference type="CTD" id="4509"/>
<proteinExistence type="predicted"/>
<keyword evidence="1" id="KW-1133">Transmembrane helix</keyword>
<sequence>MFPMNWILLSIMILMLVIFSMTNLFFLNLKKKKLINKINNKFFAKELKW</sequence>
<accession>A0A3G2JZU9</accession>
<protein>
    <submittedName>
        <fullName evidence="2">ATP synthase F0 subunit 8</fullName>
    </submittedName>
</protein>
<keyword evidence="2" id="KW-0496">Mitochondrion</keyword>
<reference evidence="2" key="1">
    <citation type="journal article" date="2019" name="Ticks Tick Borne Dis.">
        <title>Argasid and ixodid systematics: Implications for soft tick evolution and systematics, with a new argasid species list.</title>
        <authorList>
            <person name="Mans B.J."/>
            <person name="Featherston J."/>
            <person name="Kvas M."/>
            <person name="Pillay K.A."/>
            <person name="de Klerk D.G."/>
            <person name="Pienaar R."/>
            <person name="de Castro M.H."/>
            <person name="Schwan T.G."/>
            <person name="Lopez J.E."/>
            <person name="Teel P."/>
            <person name="Perez de Leon A.A."/>
            <person name="Sonenshine D.E."/>
            <person name="Egekwu N.I."/>
            <person name="Bakkes D.K."/>
            <person name="Heyne H."/>
            <person name="Kanduma E.G."/>
            <person name="Nyangiwe N."/>
            <person name="Bouattour A."/>
            <person name="Latif A.A."/>
        </authorList>
    </citation>
    <scope>NUCLEOTIDE SEQUENCE</scope>
</reference>
<geneLocation type="mitochondrion" evidence="2"/>
<dbReference type="EMBL" id="MF818020">
    <property type="protein sequence ID" value="AYN50575.1"/>
    <property type="molecule type" value="Genomic_DNA"/>
</dbReference>
<gene>
    <name evidence="2" type="primary">ATP8</name>
</gene>
<keyword evidence="1" id="KW-0472">Membrane</keyword>
<dbReference type="RefSeq" id="YP_009536310.1">
    <property type="nucleotide sequence ID" value="NC_039828.1"/>
</dbReference>
<evidence type="ECO:0000256" key="1">
    <source>
        <dbReference type="SAM" id="Phobius"/>
    </source>
</evidence>
<evidence type="ECO:0000313" key="2">
    <source>
        <dbReference type="EMBL" id="AYN50575.1"/>
    </source>
</evidence>
<feature type="transmembrane region" description="Helical" evidence="1">
    <location>
        <begin position="6"/>
        <end position="27"/>
    </location>
</feature>
<organism evidence="2">
    <name type="scientific">Rhipicentor nuttalli</name>
    <dbReference type="NCBI Taxonomy" id="72856"/>
    <lineage>
        <taxon>Eukaryota</taxon>
        <taxon>Metazoa</taxon>
        <taxon>Ecdysozoa</taxon>
        <taxon>Arthropoda</taxon>
        <taxon>Chelicerata</taxon>
        <taxon>Arachnida</taxon>
        <taxon>Acari</taxon>
        <taxon>Parasitiformes</taxon>
        <taxon>Ixodida</taxon>
        <taxon>Ixodoidea</taxon>
        <taxon>Ixodidae</taxon>
        <taxon>Rhipicephalinae</taxon>
        <taxon>Rhipicentor</taxon>
    </lineage>
</organism>
<dbReference type="GeneID" id="38339162"/>
<keyword evidence="1" id="KW-0812">Transmembrane</keyword>